<dbReference type="Pfam" id="PF00593">
    <property type="entry name" value="TonB_dep_Rec_b-barrel"/>
    <property type="match status" value="1"/>
</dbReference>
<evidence type="ECO:0000256" key="3">
    <source>
        <dbReference type="ARBA" id="ARBA00022452"/>
    </source>
</evidence>
<evidence type="ECO:0000256" key="1">
    <source>
        <dbReference type="ARBA" id="ARBA00004571"/>
    </source>
</evidence>
<dbReference type="AlphaFoldDB" id="A0AA37V321"/>
<name>A0AA37V321_9BACT</name>
<keyword evidence="2 8" id="KW-0813">Transport</keyword>
<evidence type="ECO:0000313" key="13">
    <source>
        <dbReference type="Proteomes" id="UP001161325"/>
    </source>
</evidence>
<dbReference type="NCBIfam" id="TIGR04056">
    <property type="entry name" value="OMP_RagA_SusC"/>
    <property type="match status" value="1"/>
</dbReference>
<keyword evidence="3 8" id="KW-1134">Transmembrane beta strand</keyword>
<gene>
    <name evidence="12" type="ORF">rosag_25050</name>
</gene>
<dbReference type="InterPro" id="IPR036942">
    <property type="entry name" value="Beta-barrel_TonB_sf"/>
</dbReference>
<feature type="domain" description="TonB-dependent receptor plug" evidence="11">
    <location>
        <begin position="120"/>
        <end position="240"/>
    </location>
</feature>
<evidence type="ECO:0000259" key="11">
    <source>
        <dbReference type="Pfam" id="PF07715"/>
    </source>
</evidence>
<proteinExistence type="inferred from homology"/>
<dbReference type="InterPro" id="IPR000531">
    <property type="entry name" value="Beta-barrel_TonB"/>
</dbReference>
<evidence type="ECO:0000256" key="8">
    <source>
        <dbReference type="PROSITE-ProRule" id="PRU01360"/>
    </source>
</evidence>
<dbReference type="Gene3D" id="2.60.40.1120">
    <property type="entry name" value="Carboxypeptidase-like, regulatory domain"/>
    <property type="match status" value="1"/>
</dbReference>
<evidence type="ECO:0000256" key="5">
    <source>
        <dbReference type="ARBA" id="ARBA00023077"/>
    </source>
</evidence>
<dbReference type="InterPro" id="IPR037066">
    <property type="entry name" value="Plug_dom_sf"/>
</dbReference>
<evidence type="ECO:0000256" key="7">
    <source>
        <dbReference type="ARBA" id="ARBA00023237"/>
    </source>
</evidence>
<keyword evidence="5 9" id="KW-0798">TonB box</keyword>
<dbReference type="InterPro" id="IPR008969">
    <property type="entry name" value="CarboxyPept-like_regulatory"/>
</dbReference>
<feature type="domain" description="TonB-dependent receptor-like beta-barrel" evidence="10">
    <location>
        <begin position="428"/>
        <end position="902"/>
    </location>
</feature>
<dbReference type="EMBL" id="BRXS01000004">
    <property type="protein sequence ID" value="GLC25992.1"/>
    <property type="molecule type" value="Genomic_DNA"/>
</dbReference>
<keyword evidence="6 8" id="KW-0472">Membrane</keyword>
<comment type="caution">
    <text evidence="12">The sequence shown here is derived from an EMBL/GenBank/DDBJ whole genome shotgun (WGS) entry which is preliminary data.</text>
</comment>
<dbReference type="Pfam" id="PF13715">
    <property type="entry name" value="CarbopepD_reg_2"/>
    <property type="match status" value="1"/>
</dbReference>
<evidence type="ECO:0000256" key="9">
    <source>
        <dbReference type="RuleBase" id="RU003357"/>
    </source>
</evidence>
<protein>
    <submittedName>
        <fullName evidence="12">SusC/RagA family TonB-linked outer membrane protein</fullName>
    </submittedName>
</protein>
<dbReference type="Proteomes" id="UP001161325">
    <property type="component" value="Unassembled WGS sequence"/>
</dbReference>
<dbReference type="Gene3D" id="2.170.130.10">
    <property type="entry name" value="TonB-dependent receptor, plug domain"/>
    <property type="match status" value="1"/>
</dbReference>
<reference evidence="12" key="1">
    <citation type="submission" date="2022-08" db="EMBL/GenBank/DDBJ databases">
        <title>Draft genome sequencing of Roseisolibacter agri AW1220.</title>
        <authorList>
            <person name="Tobiishi Y."/>
            <person name="Tonouchi A."/>
        </authorList>
    </citation>
    <scope>NUCLEOTIDE SEQUENCE</scope>
    <source>
        <strain evidence="12">AW1220</strain>
    </source>
</reference>
<dbReference type="InterPro" id="IPR012910">
    <property type="entry name" value="Plug_dom"/>
</dbReference>
<evidence type="ECO:0000313" key="12">
    <source>
        <dbReference type="EMBL" id="GLC25992.1"/>
    </source>
</evidence>
<evidence type="ECO:0000256" key="6">
    <source>
        <dbReference type="ARBA" id="ARBA00023136"/>
    </source>
</evidence>
<evidence type="ECO:0000259" key="10">
    <source>
        <dbReference type="Pfam" id="PF00593"/>
    </source>
</evidence>
<keyword evidence="4 8" id="KW-0812">Transmembrane</keyword>
<evidence type="ECO:0000256" key="2">
    <source>
        <dbReference type="ARBA" id="ARBA00022448"/>
    </source>
</evidence>
<keyword evidence="13" id="KW-1185">Reference proteome</keyword>
<dbReference type="PROSITE" id="PS52016">
    <property type="entry name" value="TONB_DEPENDENT_REC_3"/>
    <property type="match status" value="1"/>
</dbReference>
<comment type="subcellular location">
    <subcellularLocation>
        <location evidence="1 8">Cell outer membrane</location>
        <topology evidence="1 8">Multi-pass membrane protein</topology>
    </subcellularLocation>
</comment>
<comment type="similarity">
    <text evidence="8 9">Belongs to the TonB-dependent receptor family.</text>
</comment>
<dbReference type="GO" id="GO:0009279">
    <property type="term" value="C:cell outer membrane"/>
    <property type="evidence" value="ECO:0007669"/>
    <property type="project" value="UniProtKB-SubCell"/>
</dbReference>
<dbReference type="SUPFAM" id="SSF49464">
    <property type="entry name" value="Carboxypeptidase regulatory domain-like"/>
    <property type="match status" value="1"/>
</dbReference>
<dbReference type="Pfam" id="PF07715">
    <property type="entry name" value="Plug"/>
    <property type="match status" value="1"/>
</dbReference>
<accession>A0AA37V321</accession>
<dbReference type="Gene3D" id="2.40.170.20">
    <property type="entry name" value="TonB-dependent receptor, beta-barrel domain"/>
    <property type="match status" value="1"/>
</dbReference>
<organism evidence="12 13">
    <name type="scientific">Roseisolibacter agri</name>
    <dbReference type="NCBI Taxonomy" id="2014610"/>
    <lineage>
        <taxon>Bacteria</taxon>
        <taxon>Pseudomonadati</taxon>
        <taxon>Gemmatimonadota</taxon>
        <taxon>Gemmatimonadia</taxon>
        <taxon>Gemmatimonadales</taxon>
        <taxon>Gemmatimonadaceae</taxon>
        <taxon>Roseisolibacter</taxon>
    </lineage>
</organism>
<sequence length="1029" mass="110692">MQWLFGLLVVGAAPLSAQQTGVISGRVTDAASAAPVPSAQVQVVGTNLGALTDAQGRYTIRAVPARAVTVRVLRVGYQEQSRPATVGAGATLTVDIALRQASVSLTPVVTTATGEIRRVEIGNAVATIDAAKVAETAPISSLSDMLNSRAPGVSVQSGTQAGTGARVRIRGNNSLSLNNDPIYVIDGVRMTSNQGSISFGTNGNNPSRVQDLNPDEVENIEIVKGPSAATLYGTDAANGVIVITTKKGRAGAPRWTVYGEGGLIKDLNNYTTNYTIAGHSPGSTAYRECALPLISAGTCIMDSVRVYSPLHDPDATPLGTGHRSQVGGQVSGGSEMVRYFISAEREDETGLLELPDFERRRIDSIGATLHEWTERPNVLGKNSVRTNLNAALTPKLDVGLNVGFVNSQARFSLESNATAGLGSHLFGGPGYKNNGTISTSGNIPVPAGTPLNGYRAWTPAFSWAEKRGQEINRLIGAANIQFRPTTWLSTRANIGNDFTARTDENIRYRGDGPPITAIYRDGFKGNARTSLRNLSADLAATASANLTSWANSKTTLGTQYVNYKLDQNSATGTQLSPGGQTAGSGATPNATEATTIQKTLGIFLEEAVAIRERLFLTAAVRTDQNSAFGTNFQRVFYPKASVSWILSDESFFPQIDFMDLFRIRAAYGASGVQPGSNDALRTFATQTPNVRLVDQPGLTYDAVGNTNLRPERTSEFEGGFEARLFNSRATIDLTYYRKRTKDALIDAIVPPSVGAAADVRQNLGAVRNSGWEMLLTGQLIDRRAVAFDITLNGSINDNELVSLGNTPPQIGTSTRAVEGYPLFGFWAQPITGWDDKNKDGILTYNANPALNEVFVGDSAIFRAYSSPRYMATLTPGLDLFNRRFRLQGLFDYRGGNRYYNNTERIRCVSRQNCNGLMNPKASFEEQAMVVATRDHPSKTLDGFYQPGAFVKLREVAATFTASPEFARRFVRGRTFSVTASGRNLALWTNYRGADPETDYTASEAGENTPSDFQTVAPPSYFVIRLNVGF</sequence>
<dbReference type="InterPro" id="IPR023996">
    <property type="entry name" value="TonB-dep_OMP_SusC/RagA"/>
</dbReference>
<dbReference type="InterPro" id="IPR039426">
    <property type="entry name" value="TonB-dep_rcpt-like"/>
</dbReference>
<evidence type="ECO:0000256" key="4">
    <source>
        <dbReference type="ARBA" id="ARBA00022692"/>
    </source>
</evidence>
<keyword evidence="7 8" id="KW-0998">Cell outer membrane</keyword>
<dbReference type="SUPFAM" id="SSF56935">
    <property type="entry name" value="Porins"/>
    <property type="match status" value="1"/>
</dbReference>